<dbReference type="PIRSF" id="PIRSF000714">
    <property type="entry name" value="HIT"/>
    <property type="match status" value="1"/>
</dbReference>
<feature type="domain" description="HIT" evidence="2">
    <location>
        <begin position="3"/>
        <end position="105"/>
    </location>
</feature>
<dbReference type="InterPro" id="IPR036265">
    <property type="entry name" value="HIT-like_sf"/>
</dbReference>
<sequence length="131" mass="15311">MAHFSLAFELQRDCIELFDWPLCKVLLMNDRQFPWFILVPKIADVTEFVDLTEQEQQTYWQESILLSHKIKAQFMPDKLNIAALGNMVPQLHIHHIARYKTDLAWPAPVWGKCPAVAYSSDEIELIRLKMA</sequence>
<dbReference type="InterPro" id="IPR026026">
    <property type="entry name" value="HIT_Hint"/>
</dbReference>
<organism evidence="3 4">
    <name type="scientific">Pseudoalteromonas tunicata D2</name>
    <dbReference type="NCBI Taxonomy" id="87626"/>
    <lineage>
        <taxon>Bacteria</taxon>
        <taxon>Pseudomonadati</taxon>
        <taxon>Pseudomonadota</taxon>
        <taxon>Gammaproteobacteria</taxon>
        <taxon>Alteromonadales</taxon>
        <taxon>Pseudoalteromonadaceae</taxon>
        <taxon>Pseudoalteromonas</taxon>
    </lineage>
</organism>
<keyword evidence="4" id="KW-1185">Reference proteome</keyword>
<dbReference type="Pfam" id="PF01230">
    <property type="entry name" value="HIT"/>
    <property type="match status" value="1"/>
</dbReference>
<dbReference type="Gene3D" id="3.30.428.10">
    <property type="entry name" value="HIT-like"/>
    <property type="match status" value="1"/>
</dbReference>
<dbReference type="RefSeq" id="WP_009837536.1">
    <property type="nucleotide sequence ID" value="NZ_AAOH01000002.1"/>
</dbReference>
<dbReference type="GO" id="GO:0016787">
    <property type="term" value="F:hydrolase activity"/>
    <property type="evidence" value="ECO:0007669"/>
    <property type="project" value="UniProtKB-KW"/>
</dbReference>
<proteinExistence type="predicted"/>
<dbReference type="Proteomes" id="UP000006201">
    <property type="component" value="Unassembled WGS sequence"/>
</dbReference>
<gene>
    <name evidence="3" type="ORF">PTD2_12619</name>
</gene>
<protein>
    <submittedName>
        <fullName evidence="3">Putative HIT family hydrolase</fullName>
    </submittedName>
</protein>
<dbReference type="AlphaFoldDB" id="A4C6Q8"/>
<evidence type="ECO:0000259" key="2">
    <source>
        <dbReference type="PROSITE" id="PS51084"/>
    </source>
</evidence>
<dbReference type="OrthoDB" id="9799145at2"/>
<dbReference type="InterPro" id="IPR011146">
    <property type="entry name" value="HIT-like"/>
</dbReference>
<dbReference type="SUPFAM" id="SSF54197">
    <property type="entry name" value="HIT-like"/>
    <property type="match status" value="1"/>
</dbReference>
<name>A4C6Q8_9GAMM</name>
<dbReference type="EMBL" id="AAOH01000002">
    <property type="protein sequence ID" value="EAR29662.1"/>
    <property type="molecule type" value="Genomic_DNA"/>
</dbReference>
<keyword evidence="3" id="KW-0378">Hydrolase</keyword>
<accession>A4C6Q8</accession>
<reference evidence="3 4" key="1">
    <citation type="submission" date="2006-02" db="EMBL/GenBank/DDBJ databases">
        <authorList>
            <person name="Moran M.A."/>
            <person name="Kjelleberg S."/>
            <person name="Egan S."/>
            <person name="Saunders N."/>
            <person name="Thomas T."/>
            <person name="Ferriera S."/>
            <person name="Johnson J."/>
            <person name="Kravitz S."/>
            <person name="Halpern A."/>
            <person name="Remington K."/>
            <person name="Beeson K."/>
            <person name="Tran B."/>
            <person name="Rogers Y.-H."/>
            <person name="Friedman R."/>
            <person name="Venter J.C."/>
        </authorList>
    </citation>
    <scope>NUCLEOTIDE SEQUENCE [LARGE SCALE GENOMIC DNA]</scope>
    <source>
        <strain evidence="3 4">D2</strain>
    </source>
</reference>
<comment type="caution">
    <text evidence="1">Lacks conserved residue(s) required for the propagation of feature annotation.</text>
</comment>
<comment type="caution">
    <text evidence="3">The sequence shown here is derived from an EMBL/GenBank/DDBJ whole genome shotgun (WGS) entry which is preliminary data.</text>
</comment>
<dbReference type="STRING" id="87626.PTD2_12619"/>
<evidence type="ECO:0000313" key="3">
    <source>
        <dbReference type="EMBL" id="EAR29662.1"/>
    </source>
</evidence>
<evidence type="ECO:0000313" key="4">
    <source>
        <dbReference type="Proteomes" id="UP000006201"/>
    </source>
</evidence>
<evidence type="ECO:0000256" key="1">
    <source>
        <dbReference type="PROSITE-ProRule" id="PRU00464"/>
    </source>
</evidence>
<dbReference type="eggNOG" id="COG0537">
    <property type="taxonomic scope" value="Bacteria"/>
</dbReference>
<dbReference type="HOGENOM" id="CLU_123330_0_0_6"/>
<dbReference type="PROSITE" id="PS51084">
    <property type="entry name" value="HIT_2"/>
    <property type="match status" value="1"/>
</dbReference>